<gene>
    <name evidence="8" type="ORF">IV45_GL001168</name>
</gene>
<dbReference type="InterPro" id="IPR025657">
    <property type="entry name" value="RadC_JAB"/>
</dbReference>
<comment type="similarity">
    <text evidence="1">Belongs to the UPF0758 family.</text>
</comment>
<evidence type="ECO:0000256" key="3">
    <source>
        <dbReference type="ARBA" id="ARBA00022723"/>
    </source>
</evidence>
<evidence type="ECO:0000256" key="4">
    <source>
        <dbReference type="ARBA" id="ARBA00022801"/>
    </source>
</evidence>
<evidence type="ECO:0000256" key="1">
    <source>
        <dbReference type="ARBA" id="ARBA00010243"/>
    </source>
</evidence>
<keyword evidence="2" id="KW-0645">Protease</keyword>
<dbReference type="OrthoDB" id="9804482at2"/>
<dbReference type="EMBL" id="JQBW01000004">
    <property type="protein sequence ID" value="KRN59425.1"/>
    <property type="molecule type" value="Genomic_DNA"/>
</dbReference>
<keyword evidence="6" id="KW-0482">Metalloprotease</keyword>
<dbReference type="AlphaFoldDB" id="A0A0R2I2M3"/>
<keyword evidence="4" id="KW-0378">Hydrolase</keyword>
<evidence type="ECO:0000313" key="9">
    <source>
        <dbReference type="Proteomes" id="UP000050934"/>
    </source>
</evidence>
<feature type="domain" description="MPN" evidence="7">
    <location>
        <begin position="78"/>
        <end position="205"/>
    </location>
</feature>
<dbReference type="PROSITE" id="PS50249">
    <property type="entry name" value="MPN"/>
    <property type="match status" value="1"/>
</dbReference>
<dbReference type="PROSITE" id="PS01302">
    <property type="entry name" value="UPF0758"/>
    <property type="match status" value="1"/>
</dbReference>
<dbReference type="STRING" id="396268.IV45_GL001168"/>
<dbReference type="PANTHER" id="PTHR30471">
    <property type="entry name" value="DNA REPAIR PROTEIN RADC"/>
    <property type="match status" value="1"/>
</dbReference>
<organism evidence="8 9">
    <name type="scientific">Limosilactobacillus secaliphilus</name>
    <dbReference type="NCBI Taxonomy" id="396268"/>
    <lineage>
        <taxon>Bacteria</taxon>
        <taxon>Bacillati</taxon>
        <taxon>Bacillota</taxon>
        <taxon>Bacilli</taxon>
        <taxon>Lactobacillales</taxon>
        <taxon>Lactobacillaceae</taxon>
        <taxon>Limosilactobacillus</taxon>
    </lineage>
</organism>
<dbReference type="GO" id="GO:0006508">
    <property type="term" value="P:proteolysis"/>
    <property type="evidence" value="ECO:0007669"/>
    <property type="project" value="UniProtKB-KW"/>
</dbReference>
<dbReference type="InterPro" id="IPR037518">
    <property type="entry name" value="MPN"/>
</dbReference>
<accession>A0A0R2I2M3</accession>
<dbReference type="PATRIC" id="fig|396268.3.peg.1180"/>
<reference evidence="8 9" key="1">
    <citation type="journal article" date="2015" name="Genome Announc.">
        <title>Expanding the biotechnology potential of lactobacilli through comparative genomics of 213 strains and associated genera.</title>
        <authorList>
            <person name="Sun Z."/>
            <person name="Harris H.M."/>
            <person name="McCann A."/>
            <person name="Guo C."/>
            <person name="Argimon S."/>
            <person name="Zhang W."/>
            <person name="Yang X."/>
            <person name="Jeffery I.B."/>
            <person name="Cooney J.C."/>
            <person name="Kagawa T.F."/>
            <person name="Liu W."/>
            <person name="Song Y."/>
            <person name="Salvetti E."/>
            <person name="Wrobel A."/>
            <person name="Rasinkangas P."/>
            <person name="Parkhill J."/>
            <person name="Rea M.C."/>
            <person name="O'Sullivan O."/>
            <person name="Ritari J."/>
            <person name="Douillard F.P."/>
            <person name="Paul Ross R."/>
            <person name="Yang R."/>
            <person name="Briner A.E."/>
            <person name="Felis G.E."/>
            <person name="de Vos W.M."/>
            <person name="Barrangou R."/>
            <person name="Klaenhammer T.R."/>
            <person name="Caufield P.W."/>
            <person name="Cui Y."/>
            <person name="Zhang H."/>
            <person name="O'Toole P.W."/>
        </authorList>
    </citation>
    <scope>NUCLEOTIDE SEQUENCE [LARGE SCALE GENOMIC DNA]</scope>
    <source>
        <strain evidence="8 9">DSM 17896</strain>
    </source>
</reference>
<comment type="caution">
    <text evidence="8">The sequence shown here is derived from an EMBL/GenBank/DDBJ whole genome shotgun (WGS) entry which is preliminary data.</text>
</comment>
<dbReference type="InterPro" id="IPR020891">
    <property type="entry name" value="UPF0758_CS"/>
</dbReference>
<dbReference type="Gene3D" id="3.40.140.10">
    <property type="entry name" value="Cytidine Deaminase, domain 2"/>
    <property type="match status" value="1"/>
</dbReference>
<keyword evidence="9" id="KW-1185">Reference proteome</keyword>
<evidence type="ECO:0000256" key="5">
    <source>
        <dbReference type="ARBA" id="ARBA00022833"/>
    </source>
</evidence>
<protein>
    <submittedName>
        <fullName evidence="8">DNA repair protein RadC</fullName>
    </submittedName>
</protein>
<dbReference type="Pfam" id="PF04002">
    <property type="entry name" value="RadC"/>
    <property type="match status" value="1"/>
</dbReference>
<name>A0A0R2I2M3_9LACO</name>
<dbReference type="GO" id="GO:0008237">
    <property type="term" value="F:metallopeptidase activity"/>
    <property type="evidence" value="ECO:0007669"/>
    <property type="project" value="UniProtKB-KW"/>
</dbReference>
<dbReference type="CDD" id="cd08071">
    <property type="entry name" value="MPN_DUF2466"/>
    <property type="match status" value="1"/>
</dbReference>
<evidence type="ECO:0000259" key="7">
    <source>
        <dbReference type="PROSITE" id="PS50249"/>
    </source>
</evidence>
<keyword evidence="3" id="KW-0479">Metal-binding</keyword>
<evidence type="ECO:0000313" key="8">
    <source>
        <dbReference type="EMBL" id="KRN59425.1"/>
    </source>
</evidence>
<sequence>MKGGVFLPNSNSQYELMVKQVFSPDERLAAWFLQQAPTVDDFRNLDDQTKSRLGAHDQQVKKALMAIELGRLIVKSPRELCGRAYSSMMVGQEMIEEYAGDNQESVMVLCTDPHNDILAKRKMFMGGSVECRLYVDHIFRFALLHNACGLILVHNHPSGDVAPSDCDEQFRSRVQKAGQLLGVRLLDFLIVGADHYFSWSEGMAAINSLKSV</sequence>
<dbReference type="GO" id="GO:0046872">
    <property type="term" value="F:metal ion binding"/>
    <property type="evidence" value="ECO:0007669"/>
    <property type="project" value="UniProtKB-KW"/>
</dbReference>
<dbReference type="PANTHER" id="PTHR30471:SF3">
    <property type="entry name" value="UPF0758 PROTEIN YEES-RELATED"/>
    <property type="match status" value="1"/>
</dbReference>
<evidence type="ECO:0000256" key="2">
    <source>
        <dbReference type="ARBA" id="ARBA00022670"/>
    </source>
</evidence>
<evidence type="ECO:0000256" key="6">
    <source>
        <dbReference type="ARBA" id="ARBA00023049"/>
    </source>
</evidence>
<proteinExistence type="inferred from homology"/>
<dbReference type="InterPro" id="IPR001405">
    <property type="entry name" value="UPF0758"/>
</dbReference>
<keyword evidence="5" id="KW-0862">Zinc</keyword>
<dbReference type="Proteomes" id="UP000050934">
    <property type="component" value="Unassembled WGS sequence"/>
</dbReference>